<sequence>MKVHGVTADLSFLMRQSCYAAMLLGCLTNPPAAQEPERARGTPTATAPSYKVGDTWTFIWGRTGSTPGTPLVMTVIAVTGTQTTMSSSWNGGRPKEVHYDNQGNLTRDGNGTTYEPSNGTLSFPMSVGKSWDFHHVRHFAFGTIDVSGHDEIVAFERVQVLAGSFDAYKIVSHGVNAKQLDRLYDAPFTETYWYAPSVKEVIKSDYALYLDHQTLLTRTSELSAFSLAP</sequence>
<dbReference type="RefSeq" id="WP_133184453.1">
    <property type="nucleotide sequence ID" value="NZ_SMOD01000014.1"/>
</dbReference>
<organism evidence="1 2">
    <name type="scientific">Paraburkholderia guartelaensis</name>
    <dbReference type="NCBI Taxonomy" id="2546446"/>
    <lineage>
        <taxon>Bacteria</taxon>
        <taxon>Pseudomonadati</taxon>
        <taxon>Pseudomonadota</taxon>
        <taxon>Betaproteobacteria</taxon>
        <taxon>Burkholderiales</taxon>
        <taxon>Burkholderiaceae</taxon>
        <taxon>Paraburkholderia</taxon>
    </lineage>
</organism>
<evidence type="ECO:0000313" key="2">
    <source>
        <dbReference type="Proteomes" id="UP000295606"/>
    </source>
</evidence>
<dbReference type="EMBL" id="SMOD01000014">
    <property type="protein sequence ID" value="TDG06602.1"/>
    <property type="molecule type" value="Genomic_DNA"/>
</dbReference>
<dbReference type="AlphaFoldDB" id="A0A4R5LBG0"/>
<comment type="caution">
    <text evidence="1">The sequence shown here is derived from an EMBL/GenBank/DDBJ whole genome shotgun (WGS) entry which is preliminary data.</text>
</comment>
<proteinExistence type="predicted"/>
<reference evidence="1 2" key="1">
    <citation type="submission" date="2019-03" db="EMBL/GenBank/DDBJ databases">
        <title>Paraburkholderia sp. isolated from native Mimosa gymnas in Guartela State Park, Brazil.</title>
        <authorList>
            <person name="Paulitsch F."/>
            <person name="Hungria M."/>
            <person name="Delamuta J.R.M."/>
            <person name="Ribeiro R.A."/>
            <person name="Dall'Agnol R."/>
            <person name="Silva J.S.B."/>
        </authorList>
    </citation>
    <scope>NUCLEOTIDE SEQUENCE [LARGE SCALE GENOMIC DNA]</scope>
    <source>
        <strain evidence="1 2">CNPSo 3008</strain>
    </source>
</reference>
<evidence type="ECO:0000313" key="1">
    <source>
        <dbReference type="EMBL" id="TDG06602.1"/>
    </source>
</evidence>
<dbReference type="PROSITE" id="PS51257">
    <property type="entry name" value="PROKAR_LIPOPROTEIN"/>
    <property type="match status" value="1"/>
</dbReference>
<dbReference type="OrthoDB" id="574237at2"/>
<dbReference type="Gene3D" id="2.40.360.20">
    <property type="match status" value="1"/>
</dbReference>
<protein>
    <submittedName>
        <fullName evidence="1">Uncharacterized protein</fullName>
    </submittedName>
</protein>
<accession>A0A4R5LBG0</accession>
<dbReference type="Proteomes" id="UP000295606">
    <property type="component" value="Unassembled WGS sequence"/>
</dbReference>
<gene>
    <name evidence="1" type="ORF">E1N52_19955</name>
</gene>
<name>A0A4R5LBG0_9BURK</name>